<proteinExistence type="predicted"/>
<dbReference type="Gene3D" id="3.40.630.30">
    <property type="match status" value="1"/>
</dbReference>
<dbReference type="PANTHER" id="PTHR43877">
    <property type="entry name" value="AMINOALKYLPHOSPHONATE N-ACETYLTRANSFERASE-RELATED-RELATED"/>
    <property type="match status" value="1"/>
</dbReference>
<keyword evidence="1" id="KW-0808">Transferase</keyword>
<dbReference type="SUPFAM" id="SSF55729">
    <property type="entry name" value="Acyl-CoA N-acyltransferases (Nat)"/>
    <property type="match status" value="1"/>
</dbReference>
<dbReference type="Pfam" id="PF13673">
    <property type="entry name" value="Acetyltransf_10"/>
    <property type="match status" value="1"/>
</dbReference>
<keyword evidence="5" id="KW-1185">Reference proteome</keyword>
<dbReference type="RefSeq" id="WP_058357771.1">
    <property type="nucleotide sequence ID" value="NZ_CABKVG010000010.1"/>
</dbReference>
<feature type="domain" description="N-acetyltransferase" evidence="3">
    <location>
        <begin position="5"/>
        <end position="161"/>
    </location>
</feature>
<reference evidence="4 5" key="1">
    <citation type="journal article" date="2022" name="Res Sq">
        <title>Evolution of multicellular longitudinally dividing oral cavity symbionts (Neisseriaceae).</title>
        <authorList>
            <person name="Nyongesa S."/>
            <person name="Weber P."/>
            <person name="Bernet E."/>
            <person name="Pullido F."/>
            <person name="Nieckarz M."/>
            <person name="Delaby M."/>
            <person name="Nieves C."/>
            <person name="Viehboeck T."/>
            <person name="Krause N."/>
            <person name="Rivera-Millot A."/>
            <person name="Nakamura A."/>
            <person name="Vischer N."/>
            <person name="VanNieuwenhze M."/>
            <person name="Brun Y."/>
            <person name="Cava F."/>
            <person name="Bulgheresi S."/>
            <person name="Veyrier F."/>
        </authorList>
    </citation>
    <scope>NUCLEOTIDE SEQUENCE [LARGE SCALE GENOMIC DNA]</scope>
    <source>
        <strain evidence="4 5">SN4</strain>
    </source>
</reference>
<sequence length="163" mass="18240">MSLPTVLRPAKASDCDDIYQAHLYAVRYTCSSTYNETILTAWSALLSPESYLETMALPNKALWVIEYKGHVQGFFQLDTAEAQLDALYVHPFVFKQGLGTALLQRAEKIAFEAGLSFVKLYASLNSVPFYELNDYSTLGDAALHLNPEVTVACQLMRKYLQAD</sequence>
<evidence type="ECO:0000256" key="2">
    <source>
        <dbReference type="ARBA" id="ARBA00023315"/>
    </source>
</evidence>
<accession>A0ABY4DZ67</accession>
<dbReference type="CDD" id="cd04301">
    <property type="entry name" value="NAT_SF"/>
    <property type="match status" value="1"/>
</dbReference>
<dbReference type="InterPro" id="IPR016181">
    <property type="entry name" value="Acyl_CoA_acyltransferase"/>
</dbReference>
<evidence type="ECO:0000313" key="4">
    <source>
        <dbReference type="EMBL" id="UOO88544.1"/>
    </source>
</evidence>
<keyword evidence="2" id="KW-0012">Acyltransferase</keyword>
<dbReference type="InterPro" id="IPR050832">
    <property type="entry name" value="Bact_Acetyltransf"/>
</dbReference>
<evidence type="ECO:0000259" key="3">
    <source>
        <dbReference type="PROSITE" id="PS51186"/>
    </source>
</evidence>
<organism evidence="4 5">
    <name type="scientific">Vitreoscilla massiliensis</name>
    <dbReference type="NCBI Taxonomy" id="1689272"/>
    <lineage>
        <taxon>Bacteria</taxon>
        <taxon>Pseudomonadati</taxon>
        <taxon>Pseudomonadota</taxon>
        <taxon>Betaproteobacteria</taxon>
        <taxon>Neisseriales</taxon>
        <taxon>Neisseriaceae</taxon>
        <taxon>Vitreoscilla</taxon>
    </lineage>
</organism>
<gene>
    <name evidence="4" type="ORF">LVJ82_13860</name>
</gene>
<dbReference type="Proteomes" id="UP000832011">
    <property type="component" value="Chromosome"/>
</dbReference>
<name>A0ABY4DZ67_9NEIS</name>
<evidence type="ECO:0000256" key="1">
    <source>
        <dbReference type="ARBA" id="ARBA00022679"/>
    </source>
</evidence>
<dbReference type="EMBL" id="CP091511">
    <property type="protein sequence ID" value="UOO88544.1"/>
    <property type="molecule type" value="Genomic_DNA"/>
</dbReference>
<protein>
    <submittedName>
        <fullName evidence="4">GNAT family N-acetyltransferase</fullName>
    </submittedName>
</protein>
<dbReference type="InterPro" id="IPR000182">
    <property type="entry name" value="GNAT_dom"/>
</dbReference>
<evidence type="ECO:0000313" key="5">
    <source>
        <dbReference type="Proteomes" id="UP000832011"/>
    </source>
</evidence>
<dbReference type="PROSITE" id="PS51186">
    <property type="entry name" value="GNAT"/>
    <property type="match status" value="1"/>
</dbReference>